<dbReference type="eggNOG" id="arCOG02733">
    <property type="taxonomic scope" value="Archaea"/>
</dbReference>
<evidence type="ECO:0000313" key="1">
    <source>
        <dbReference type="EMBL" id="ACS34441.1"/>
    </source>
</evidence>
<keyword evidence="2" id="KW-1185">Reference proteome</keyword>
<dbReference type="PaxDb" id="593117-TGAM_1939"/>
<dbReference type="AlphaFoldDB" id="C5A222"/>
<dbReference type="SMART" id="SM00028">
    <property type="entry name" value="TPR"/>
    <property type="match status" value="3"/>
</dbReference>
<dbReference type="PATRIC" id="fig|593117.10.peg.1949"/>
<dbReference type="InterPro" id="IPR019734">
    <property type="entry name" value="TPR_rpt"/>
</dbReference>
<accession>C5A222</accession>
<dbReference type="Gene3D" id="1.25.40.10">
    <property type="entry name" value="Tetratricopeptide repeat domain"/>
    <property type="match status" value="1"/>
</dbReference>
<gene>
    <name evidence="1" type="ordered locus">TGAM_1939</name>
</gene>
<dbReference type="KEGG" id="tga:TGAM_1939"/>
<name>C5A222_THEGJ</name>
<dbReference type="HOGENOM" id="CLU_707166_0_0_2"/>
<dbReference type="SUPFAM" id="SSF48452">
    <property type="entry name" value="TPR-like"/>
    <property type="match status" value="1"/>
</dbReference>
<reference evidence="1 2" key="1">
    <citation type="journal article" date="2007" name="Genome Biol.">
        <title>Genome analysis and genome-wide proteomics of Thermococcus gammatolerans, the most radioresistant organism known amongst the Archaea.</title>
        <authorList>
            <person name="Zivanovic Y."/>
            <person name="Armengaud J."/>
            <person name="Lagorce A."/>
            <person name="Leplat C."/>
            <person name="Guerin P."/>
            <person name="Dutertre M."/>
            <person name="Anthouard V."/>
            <person name="Forterre P."/>
            <person name="Wincker P."/>
            <person name="Confalonieri F."/>
        </authorList>
    </citation>
    <scope>NUCLEOTIDE SEQUENCE [LARGE SCALE GENOMIC DNA]</scope>
    <source>
        <strain evidence="2">DSM 15229 / JCM 11827 / EJ3</strain>
    </source>
</reference>
<dbReference type="STRING" id="593117.TGAM_1939"/>
<dbReference type="EMBL" id="CP001398">
    <property type="protein sequence ID" value="ACS34441.1"/>
    <property type="molecule type" value="Genomic_DNA"/>
</dbReference>
<sequence length="405" mass="46233">MRPSNHGVRTLALIPDMASPEELEHLGFEHLRKGELKEGLKLILRAAKKYEDEKKLEDAARLYYYFGYFFLDRLKKPDKARPPLLKSAALYIDLIERELSRFDIDTERLNEYCTKTLSVFATVGDEKNLRKYAKYFAEIYEDMARSYMENGEVELAVKAYEDAFRYYKIVGDEEAIKRIADELITAYGRITEEKVAEGDAAGAAEAFYRLAGYVLEIFGYDAHYIEMMDTAARNYEKASKLSYSEGNLDGTTTYLLKAQYAYLLAGNTNRAKLIGLNNVRITYQVIGSFQSAGRDRDVARKLLELAQSLLAVGKTKEAFKAYKESLNLESSLRSRTLMRIAILKIYGAQRKDTRVLSAVCDAEYYLDRNNEVRAIEIANDTLQGIPELEPLVKMLHEAEGISQEE</sequence>
<dbReference type="Proteomes" id="UP000001488">
    <property type="component" value="Chromosome"/>
</dbReference>
<protein>
    <submittedName>
        <fullName evidence="1">Uncharacterized protein</fullName>
    </submittedName>
</protein>
<dbReference type="InterPro" id="IPR011990">
    <property type="entry name" value="TPR-like_helical_dom_sf"/>
</dbReference>
<organism evidence="1 2">
    <name type="scientific">Thermococcus gammatolerans (strain DSM 15229 / JCM 11827 / EJ3)</name>
    <dbReference type="NCBI Taxonomy" id="593117"/>
    <lineage>
        <taxon>Archaea</taxon>
        <taxon>Methanobacteriati</taxon>
        <taxon>Methanobacteriota</taxon>
        <taxon>Thermococci</taxon>
        <taxon>Thermococcales</taxon>
        <taxon>Thermococcaceae</taxon>
        <taxon>Thermococcus</taxon>
    </lineage>
</organism>
<proteinExistence type="predicted"/>
<evidence type="ECO:0000313" key="2">
    <source>
        <dbReference type="Proteomes" id="UP000001488"/>
    </source>
</evidence>